<protein>
    <submittedName>
        <fullName evidence="2">Uncharacterized protein</fullName>
    </submittedName>
</protein>
<feature type="compositionally biased region" description="Basic residues" evidence="1">
    <location>
        <begin position="66"/>
        <end position="81"/>
    </location>
</feature>
<feature type="compositionally biased region" description="Basic residues" evidence="1">
    <location>
        <begin position="148"/>
        <end position="157"/>
    </location>
</feature>
<feature type="compositionally biased region" description="Basic and acidic residues" evidence="1">
    <location>
        <begin position="102"/>
        <end position="124"/>
    </location>
</feature>
<accession>A0A6J4PSI8</accession>
<feature type="compositionally biased region" description="Basic and acidic residues" evidence="1">
    <location>
        <begin position="158"/>
        <end position="168"/>
    </location>
</feature>
<organism evidence="2">
    <name type="scientific">uncultured Pseudonocardia sp</name>
    <dbReference type="NCBI Taxonomy" id="211455"/>
    <lineage>
        <taxon>Bacteria</taxon>
        <taxon>Bacillati</taxon>
        <taxon>Actinomycetota</taxon>
        <taxon>Actinomycetes</taxon>
        <taxon>Pseudonocardiales</taxon>
        <taxon>Pseudonocardiaceae</taxon>
        <taxon>Pseudonocardia</taxon>
        <taxon>environmental samples</taxon>
    </lineage>
</organism>
<reference evidence="2" key="1">
    <citation type="submission" date="2020-02" db="EMBL/GenBank/DDBJ databases">
        <authorList>
            <person name="Meier V. D."/>
        </authorList>
    </citation>
    <scope>NUCLEOTIDE SEQUENCE</scope>
    <source>
        <strain evidence="2">AVDCRST_MAG66</strain>
    </source>
</reference>
<feature type="compositionally biased region" description="Basic and acidic residues" evidence="1">
    <location>
        <begin position="14"/>
        <end position="25"/>
    </location>
</feature>
<feature type="compositionally biased region" description="Basic residues" evidence="1">
    <location>
        <begin position="40"/>
        <end position="53"/>
    </location>
</feature>
<proteinExistence type="predicted"/>
<feature type="compositionally biased region" description="Basic residues" evidence="1">
    <location>
        <begin position="92"/>
        <end position="101"/>
    </location>
</feature>
<sequence>AREEQADHEEEEGHEAAEHGPERASHLGGLPELSAGRDRRQARRSAGARRATARRPDGHQPPRPGQARHRRRTVRVPRRGRFQLAPHLPTLPRRHDRQRARRLPDRCRGGERANPRLRRPEPARRGLASARSGPVHALGAGPHDRRDRPSRRARRHPPRADRRLDRPM</sequence>
<feature type="region of interest" description="Disordered" evidence="1">
    <location>
        <begin position="1"/>
        <end position="168"/>
    </location>
</feature>
<name>A0A6J4PSI8_9PSEU</name>
<feature type="non-terminal residue" evidence="2">
    <location>
        <position position="168"/>
    </location>
</feature>
<evidence type="ECO:0000256" key="1">
    <source>
        <dbReference type="SAM" id="MobiDB-lite"/>
    </source>
</evidence>
<evidence type="ECO:0000313" key="2">
    <source>
        <dbReference type="EMBL" id="CAA9421088.1"/>
    </source>
</evidence>
<feature type="non-terminal residue" evidence="2">
    <location>
        <position position="1"/>
    </location>
</feature>
<gene>
    <name evidence="2" type="ORF">AVDCRST_MAG66-2660</name>
</gene>
<dbReference type="EMBL" id="CADCUS010000390">
    <property type="protein sequence ID" value="CAA9421088.1"/>
    <property type="molecule type" value="Genomic_DNA"/>
</dbReference>
<dbReference type="AlphaFoldDB" id="A0A6J4PSI8"/>
<feature type="compositionally biased region" description="Acidic residues" evidence="1">
    <location>
        <begin position="1"/>
        <end position="13"/>
    </location>
</feature>